<reference evidence="1 2" key="1">
    <citation type="submission" date="2014-12" db="EMBL/GenBank/DDBJ databases">
        <title>Draft genome sequences of 29 type strains of Enterococci.</title>
        <authorList>
            <person name="Zhong Z."/>
            <person name="Sun Z."/>
            <person name="Liu W."/>
            <person name="Zhang W."/>
            <person name="Zhang H."/>
        </authorList>
    </citation>
    <scope>NUCLEOTIDE SEQUENCE [LARGE SCALE GENOMIC DNA]</scope>
    <source>
        <strain evidence="1 2">DSM 21207</strain>
    </source>
</reference>
<dbReference type="STRING" id="317010.RU96_GL000675"/>
<evidence type="ECO:0000313" key="1">
    <source>
        <dbReference type="EMBL" id="OJG14762.1"/>
    </source>
</evidence>
<evidence type="ECO:0000313" key="2">
    <source>
        <dbReference type="Proteomes" id="UP000182835"/>
    </source>
</evidence>
<gene>
    <name evidence="1" type="ORF">RU96_GL000675</name>
</gene>
<name>A0A1L8R4W2_9ENTE</name>
<sequence>MDNFFTGIFFAKIFVENGEKSKGVKKLFWAKFKIFLLIKNKSAVKGRGNKALYKLVYMGFP</sequence>
<accession>A0A1L8R4W2</accession>
<dbReference type="Proteomes" id="UP000182835">
    <property type="component" value="Unassembled WGS sequence"/>
</dbReference>
<proteinExistence type="predicted"/>
<comment type="caution">
    <text evidence="1">The sequence shown here is derived from an EMBL/GenBank/DDBJ whole genome shotgun (WGS) entry which is preliminary data.</text>
</comment>
<organism evidence="1 2">
    <name type="scientific">Enterococcus canintestini</name>
    <dbReference type="NCBI Taxonomy" id="317010"/>
    <lineage>
        <taxon>Bacteria</taxon>
        <taxon>Bacillati</taxon>
        <taxon>Bacillota</taxon>
        <taxon>Bacilli</taxon>
        <taxon>Lactobacillales</taxon>
        <taxon>Enterococcaceae</taxon>
        <taxon>Enterococcus</taxon>
    </lineage>
</organism>
<dbReference type="EMBL" id="JXKG01000014">
    <property type="protein sequence ID" value="OJG14762.1"/>
    <property type="molecule type" value="Genomic_DNA"/>
</dbReference>
<protein>
    <submittedName>
        <fullName evidence="1">Uncharacterized protein</fullName>
    </submittedName>
</protein>
<dbReference type="AlphaFoldDB" id="A0A1L8R4W2"/>